<sequence length="61" mass="6798">MEFDFESPWLYILLLVLVWVVVASLIELLAFDGDVVSTVVQGAAGGVVFAIGTYYFQRRGR</sequence>
<dbReference type="Proteomes" id="UP000006794">
    <property type="component" value="Chromosome"/>
</dbReference>
<evidence type="ECO:0000313" key="2">
    <source>
        <dbReference type="EMBL" id="AEH37668.1"/>
    </source>
</evidence>
<dbReference type="EMBL" id="CP002839">
    <property type="protein sequence ID" value="AEH37668.1"/>
    <property type="molecule type" value="Genomic_DNA"/>
</dbReference>
<feature type="transmembrane region" description="Helical" evidence="1">
    <location>
        <begin position="9"/>
        <end position="29"/>
    </location>
</feature>
<protein>
    <submittedName>
        <fullName evidence="2">Uncharacterized protein</fullName>
    </submittedName>
</protein>
<feature type="transmembrane region" description="Helical" evidence="1">
    <location>
        <begin position="35"/>
        <end position="56"/>
    </location>
</feature>
<reference evidence="2 3" key="1">
    <citation type="journal article" date="2012" name="Stand. Genomic Sci.">
        <title>Complete genome sequence of Halopiger xanaduensis type strain (SH-6(T)).</title>
        <authorList>
            <person name="Anderson I."/>
            <person name="Tindall B.J."/>
            <person name="Rohde M."/>
            <person name="Lucas S."/>
            <person name="Han J."/>
            <person name="Lapidus A."/>
            <person name="Cheng J.F."/>
            <person name="Goodwin L."/>
            <person name="Pitluck S."/>
            <person name="Peters L."/>
            <person name="Pati A."/>
            <person name="Mikhailova N."/>
            <person name="Pagani I."/>
            <person name="Teshima H."/>
            <person name="Han C."/>
            <person name="Tapia R."/>
            <person name="Land M."/>
            <person name="Woyke T."/>
            <person name="Klenk H.P."/>
            <person name="Kyrpides N."/>
            <person name="Ivanova N."/>
        </authorList>
    </citation>
    <scope>NUCLEOTIDE SEQUENCE [LARGE SCALE GENOMIC DNA]</scope>
    <source>
        <strain evidence="3">DSM 18323 / JCM 14033 / SH-6</strain>
    </source>
</reference>
<keyword evidence="1" id="KW-0472">Membrane</keyword>
<gene>
    <name evidence="2" type="ordered locus">Halxa_3053</name>
</gene>
<dbReference type="KEGG" id="hxa:Halxa_3053"/>
<dbReference type="GeneID" id="10798005"/>
<keyword evidence="3" id="KW-1185">Reference proteome</keyword>
<evidence type="ECO:0000313" key="3">
    <source>
        <dbReference type="Proteomes" id="UP000006794"/>
    </source>
</evidence>
<dbReference type="HOGENOM" id="CLU_2911478_0_0_2"/>
<keyword evidence="1" id="KW-1133">Transmembrane helix</keyword>
<proteinExistence type="predicted"/>
<dbReference type="RefSeq" id="WP_013880558.1">
    <property type="nucleotide sequence ID" value="NC_015666.1"/>
</dbReference>
<organism evidence="2 3">
    <name type="scientific">Halopiger xanaduensis (strain DSM 18323 / JCM 14033 / SH-6)</name>
    <dbReference type="NCBI Taxonomy" id="797210"/>
    <lineage>
        <taxon>Archaea</taxon>
        <taxon>Methanobacteriati</taxon>
        <taxon>Methanobacteriota</taxon>
        <taxon>Stenosarchaea group</taxon>
        <taxon>Halobacteria</taxon>
        <taxon>Halobacteriales</taxon>
        <taxon>Natrialbaceae</taxon>
        <taxon>Halopiger</taxon>
    </lineage>
</organism>
<evidence type="ECO:0000256" key="1">
    <source>
        <dbReference type="SAM" id="Phobius"/>
    </source>
</evidence>
<dbReference type="AlphaFoldDB" id="F8D9R5"/>
<accession>F8D9R5</accession>
<name>F8D9R5_HALXS</name>
<keyword evidence="1" id="KW-0812">Transmembrane</keyword>